<evidence type="ECO:0008006" key="3">
    <source>
        <dbReference type="Google" id="ProtNLM"/>
    </source>
</evidence>
<dbReference type="SUPFAM" id="SSF52047">
    <property type="entry name" value="RNI-like"/>
    <property type="match status" value="1"/>
</dbReference>
<gene>
    <name evidence="1" type="ORF">ACH5RR_030085</name>
</gene>
<evidence type="ECO:0000313" key="2">
    <source>
        <dbReference type="Proteomes" id="UP001630127"/>
    </source>
</evidence>
<protein>
    <recommendedName>
        <fullName evidence="3">F-box/LRR-repeat protein</fullName>
    </recommendedName>
</protein>
<name>A0ABD2YWP9_9GENT</name>
<reference evidence="1 2" key="1">
    <citation type="submission" date="2024-11" db="EMBL/GenBank/DDBJ databases">
        <title>A near-complete genome assembly of Cinchona calisaya.</title>
        <authorList>
            <person name="Lian D.C."/>
            <person name="Zhao X.W."/>
            <person name="Wei L."/>
        </authorList>
    </citation>
    <scope>NUCLEOTIDE SEQUENCE [LARGE SCALE GENOMIC DNA]</scope>
    <source>
        <tissue evidence="1">Nenye</tissue>
    </source>
</reference>
<dbReference type="PANTHER" id="PTHR15140">
    <property type="entry name" value="TUBULIN-SPECIFIC CHAPERONE E"/>
    <property type="match status" value="1"/>
</dbReference>
<accession>A0ABD2YWP9</accession>
<dbReference type="Proteomes" id="UP001630127">
    <property type="component" value="Unassembled WGS sequence"/>
</dbReference>
<dbReference type="Gene3D" id="3.80.10.10">
    <property type="entry name" value="Ribonuclease Inhibitor"/>
    <property type="match status" value="1"/>
</dbReference>
<dbReference type="AlphaFoldDB" id="A0ABD2YWP9"/>
<dbReference type="EMBL" id="JBJUIK010000012">
    <property type="protein sequence ID" value="KAL3510684.1"/>
    <property type="molecule type" value="Genomic_DNA"/>
</dbReference>
<evidence type="ECO:0000313" key="1">
    <source>
        <dbReference type="EMBL" id="KAL3510684.1"/>
    </source>
</evidence>
<sequence length="80" mass="9189">KLLIDKIDLVHWRATTRHFPSLQCLVLKSSELLEEILFGVAEIPSLQVIELHYCSKSSEISAREIQEQIEAFDVVIHSDE</sequence>
<feature type="non-terminal residue" evidence="1">
    <location>
        <position position="1"/>
    </location>
</feature>
<proteinExistence type="predicted"/>
<keyword evidence="2" id="KW-1185">Reference proteome</keyword>
<comment type="caution">
    <text evidence="1">The sequence shown here is derived from an EMBL/GenBank/DDBJ whole genome shotgun (WGS) entry which is preliminary data.</text>
</comment>
<dbReference type="PANTHER" id="PTHR15140:SF37">
    <property type="entry name" value="UBIQUITIN-LIKE DOMAIN-CONTAINING PROTEIN"/>
    <property type="match status" value="1"/>
</dbReference>
<dbReference type="InterPro" id="IPR032675">
    <property type="entry name" value="LRR_dom_sf"/>
</dbReference>
<organism evidence="1 2">
    <name type="scientific">Cinchona calisaya</name>
    <dbReference type="NCBI Taxonomy" id="153742"/>
    <lineage>
        <taxon>Eukaryota</taxon>
        <taxon>Viridiplantae</taxon>
        <taxon>Streptophyta</taxon>
        <taxon>Embryophyta</taxon>
        <taxon>Tracheophyta</taxon>
        <taxon>Spermatophyta</taxon>
        <taxon>Magnoliopsida</taxon>
        <taxon>eudicotyledons</taxon>
        <taxon>Gunneridae</taxon>
        <taxon>Pentapetalae</taxon>
        <taxon>asterids</taxon>
        <taxon>lamiids</taxon>
        <taxon>Gentianales</taxon>
        <taxon>Rubiaceae</taxon>
        <taxon>Cinchonoideae</taxon>
        <taxon>Cinchoneae</taxon>
        <taxon>Cinchona</taxon>
    </lineage>
</organism>